<evidence type="ECO:0000256" key="1">
    <source>
        <dbReference type="SAM" id="Phobius"/>
    </source>
</evidence>
<organism evidence="2 3">
    <name type="scientific">Citrus x changshan-huyou</name>
    <dbReference type="NCBI Taxonomy" id="2935761"/>
    <lineage>
        <taxon>Eukaryota</taxon>
        <taxon>Viridiplantae</taxon>
        <taxon>Streptophyta</taxon>
        <taxon>Embryophyta</taxon>
        <taxon>Tracheophyta</taxon>
        <taxon>Spermatophyta</taxon>
        <taxon>Magnoliopsida</taxon>
        <taxon>eudicotyledons</taxon>
        <taxon>Gunneridae</taxon>
        <taxon>Pentapetalae</taxon>
        <taxon>rosids</taxon>
        <taxon>malvids</taxon>
        <taxon>Sapindales</taxon>
        <taxon>Rutaceae</taxon>
        <taxon>Aurantioideae</taxon>
        <taxon>Citrus</taxon>
    </lineage>
</organism>
<gene>
    <name evidence="2" type="ORF">WN944_026473</name>
</gene>
<dbReference type="EMBL" id="JBCGBO010000024">
    <property type="protein sequence ID" value="KAK9183322.1"/>
    <property type="molecule type" value="Genomic_DNA"/>
</dbReference>
<dbReference type="Proteomes" id="UP001428341">
    <property type="component" value="Unassembled WGS sequence"/>
</dbReference>
<evidence type="ECO:0000313" key="3">
    <source>
        <dbReference type="Proteomes" id="UP001428341"/>
    </source>
</evidence>
<keyword evidence="1" id="KW-0812">Transmembrane</keyword>
<evidence type="ECO:0000313" key="2">
    <source>
        <dbReference type="EMBL" id="KAK9183322.1"/>
    </source>
</evidence>
<keyword evidence="3" id="KW-1185">Reference proteome</keyword>
<comment type="caution">
    <text evidence="2">The sequence shown here is derived from an EMBL/GenBank/DDBJ whole genome shotgun (WGS) entry which is preliminary data.</text>
</comment>
<keyword evidence="1" id="KW-1133">Transmembrane helix</keyword>
<keyword evidence="1" id="KW-0472">Membrane</keyword>
<dbReference type="AlphaFoldDB" id="A0AAP0QHN4"/>
<proteinExistence type="predicted"/>
<feature type="transmembrane region" description="Helical" evidence="1">
    <location>
        <begin position="85"/>
        <end position="103"/>
    </location>
</feature>
<sequence>MGISQRAVDRRLQSLVTDRPVPDFNSWFLSLLFFSRVTHGLSNSSPTSHHLSPLGFSRVTHRSESSSIAAINHEDRSISVSKKSLPFMTIIMMTTIMMTTMIIEDVTVVMMMKMM</sequence>
<name>A0AAP0QHN4_9ROSI</name>
<protein>
    <submittedName>
        <fullName evidence="2">Uncharacterized protein</fullName>
    </submittedName>
</protein>
<reference evidence="2 3" key="1">
    <citation type="submission" date="2024-05" db="EMBL/GenBank/DDBJ databases">
        <title>Haplotype-resolved chromosome-level genome assembly of Huyou (Citrus changshanensis).</title>
        <authorList>
            <person name="Miao C."/>
            <person name="Chen W."/>
            <person name="Wu Y."/>
            <person name="Wang L."/>
            <person name="Zhao S."/>
            <person name="Grierson D."/>
            <person name="Xu C."/>
            <person name="Chen K."/>
        </authorList>
    </citation>
    <scope>NUCLEOTIDE SEQUENCE [LARGE SCALE GENOMIC DNA]</scope>
    <source>
        <strain evidence="2">01-14</strain>
        <tissue evidence="2">Leaf</tissue>
    </source>
</reference>
<accession>A0AAP0QHN4</accession>